<protein>
    <recommendedName>
        <fullName evidence="2">DUF4283 domain-containing protein</fullName>
    </recommendedName>
</protein>
<name>A0A7N0TU42_KALFE</name>
<dbReference type="InterPro" id="IPR025558">
    <property type="entry name" value="DUF4283"/>
</dbReference>
<accession>A0A7N0TU42</accession>
<evidence type="ECO:0000313" key="3">
    <source>
        <dbReference type="EnsemblPlants" id="Kaladp0045s0438.1.v1.1.CDS.1"/>
    </source>
</evidence>
<dbReference type="Pfam" id="PF14111">
    <property type="entry name" value="DUF4283"/>
    <property type="match status" value="1"/>
</dbReference>
<feature type="domain" description="DUF4283" evidence="2">
    <location>
        <begin position="159"/>
        <end position="238"/>
    </location>
</feature>
<dbReference type="PANTHER" id="PTHR31286:SF180">
    <property type="entry name" value="OS10G0362600 PROTEIN"/>
    <property type="match status" value="1"/>
</dbReference>
<sequence length="600" mass="67926">MTAAVGFRADPRVRGKDQIQEGRNDLHRFVSSGKEGLSQDGRRYVERGRSDGKSIPRHARMYSDGLRSIPEMPRVGRSYAEAAATPRVSKQAGTYSDGMHPIPEVPRVGRSYAEAVGTSRVSKCLFVDFPLVRRRIQLKDGVPLVAFTEAEVCPAYRSMEHAVILKFSPDRPRLEEIREFVRVKWPLRLQPVVGALDGKHALLICAGEEDATEILACDSNRMGNALFRTFRWMPGFSVKAESSSMVAWIRLHGLDPCFYRNSFLREVCLGVGSFLKADERTLCLQNRAVARVCVEIDLKNPLVQGFWVSAGRRLQWIEVEYEGRMELCRRCRKHGHSVEECRREQARRNRSEEGIKRVPIIQSRVPHRKGEGGRLAAEVSEIQKGRSGPEGGFSQQWQAYDGRKRSQRVPVKKVYVRKTLNDKQVLVAELDKVAAYIPPSVCDSGQVTSRNSVLRGQSRETENQKLMFSELSMPGSQPELGIRNCAIYSTFMKRLPESWEDFMIRMYDSSRSNVAPTTYNRMISRDDSELGKLSAIVEYSPQCVEGEVLPLRICDDGDRLFLEENQRIDAKVASLRLARDQDRRVTRSATKVSSSSTKSC</sequence>
<organism evidence="3 4">
    <name type="scientific">Kalanchoe fedtschenkoi</name>
    <name type="common">Lavender scallops</name>
    <name type="synonym">South American air plant</name>
    <dbReference type="NCBI Taxonomy" id="63787"/>
    <lineage>
        <taxon>Eukaryota</taxon>
        <taxon>Viridiplantae</taxon>
        <taxon>Streptophyta</taxon>
        <taxon>Embryophyta</taxon>
        <taxon>Tracheophyta</taxon>
        <taxon>Spermatophyta</taxon>
        <taxon>Magnoliopsida</taxon>
        <taxon>eudicotyledons</taxon>
        <taxon>Gunneridae</taxon>
        <taxon>Pentapetalae</taxon>
        <taxon>Saxifragales</taxon>
        <taxon>Crassulaceae</taxon>
        <taxon>Kalanchoe</taxon>
    </lineage>
</organism>
<evidence type="ECO:0000256" key="1">
    <source>
        <dbReference type="SAM" id="MobiDB-lite"/>
    </source>
</evidence>
<dbReference type="InterPro" id="IPR040256">
    <property type="entry name" value="At4g02000-like"/>
</dbReference>
<proteinExistence type="predicted"/>
<feature type="region of interest" description="Disordered" evidence="1">
    <location>
        <begin position="1"/>
        <end position="25"/>
    </location>
</feature>
<reference evidence="3" key="1">
    <citation type="submission" date="2021-01" db="UniProtKB">
        <authorList>
            <consortium name="EnsemblPlants"/>
        </authorList>
    </citation>
    <scope>IDENTIFICATION</scope>
</reference>
<feature type="compositionally biased region" description="Basic and acidic residues" evidence="1">
    <location>
        <begin position="9"/>
        <end position="25"/>
    </location>
</feature>
<dbReference type="AlphaFoldDB" id="A0A7N0TU42"/>
<dbReference type="Proteomes" id="UP000594263">
    <property type="component" value="Unplaced"/>
</dbReference>
<dbReference type="Gramene" id="Kaladp0045s0438.1.v1.1">
    <property type="protein sequence ID" value="Kaladp0045s0438.1.v1.1.CDS.1"/>
    <property type="gene ID" value="Kaladp0045s0438.v1.1"/>
</dbReference>
<evidence type="ECO:0000313" key="4">
    <source>
        <dbReference type="Proteomes" id="UP000594263"/>
    </source>
</evidence>
<keyword evidence="4" id="KW-1185">Reference proteome</keyword>
<dbReference type="EnsemblPlants" id="Kaladp0045s0438.1.v1.1">
    <property type="protein sequence ID" value="Kaladp0045s0438.1.v1.1.CDS.1"/>
    <property type="gene ID" value="Kaladp0045s0438.v1.1"/>
</dbReference>
<evidence type="ECO:0000259" key="2">
    <source>
        <dbReference type="Pfam" id="PF14111"/>
    </source>
</evidence>
<dbReference type="PANTHER" id="PTHR31286">
    <property type="entry name" value="GLYCINE-RICH CELL WALL STRUCTURAL PROTEIN 1.8-LIKE"/>
    <property type="match status" value="1"/>
</dbReference>